<feature type="binding site" evidence="9">
    <location>
        <position position="181"/>
    </location>
    <ligand>
        <name>Mg(2+)</name>
        <dbReference type="ChEBI" id="CHEBI:18420"/>
        <note>catalytic</note>
    </ligand>
</feature>
<evidence type="ECO:0000256" key="2">
    <source>
        <dbReference type="ARBA" id="ARBA00010052"/>
    </source>
</evidence>
<evidence type="ECO:0000256" key="6">
    <source>
        <dbReference type="ARBA" id="ARBA00022801"/>
    </source>
</evidence>
<keyword evidence="6 10" id="KW-0378">Hydrolase</keyword>
<dbReference type="FunFam" id="3.40.570.10:FF:000008">
    <property type="entry name" value="Probable NUC1-dna/rna non-specific nuclease, mitochondrial"/>
    <property type="match status" value="1"/>
</dbReference>
<dbReference type="GO" id="GO:0004521">
    <property type="term" value="F:RNA endonuclease activity"/>
    <property type="evidence" value="ECO:0007669"/>
    <property type="project" value="TreeGrafter"/>
</dbReference>
<dbReference type="InterPro" id="IPR018524">
    <property type="entry name" value="DNA/RNA_endonuclease_AS"/>
</dbReference>
<evidence type="ECO:0000256" key="11">
    <source>
        <dbReference type="SAM" id="MobiDB-lite"/>
    </source>
</evidence>
<reference evidence="14 15" key="1">
    <citation type="submission" date="2016-07" db="EMBL/GenBank/DDBJ databases">
        <title>Pervasive Adenine N6-methylation of Active Genes in Fungi.</title>
        <authorList>
            <consortium name="DOE Joint Genome Institute"/>
            <person name="Mondo S.J."/>
            <person name="Dannebaum R.O."/>
            <person name="Kuo R.C."/>
            <person name="Labutti K."/>
            <person name="Haridas S."/>
            <person name="Kuo A."/>
            <person name="Salamov A."/>
            <person name="Ahrendt S.R."/>
            <person name="Lipzen A."/>
            <person name="Sullivan W."/>
            <person name="Andreopoulos W.B."/>
            <person name="Clum A."/>
            <person name="Lindquist E."/>
            <person name="Daum C."/>
            <person name="Ramamoorthy G.K."/>
            <person name="Gryganskyi A."/>
            <person name="Culley D."/>
            <person name="Magnuson J.K."/>
            <person name="James T.Y."/>
            <person name="O'Malley M.A."/>
            <person name="Stajich J.E."/>
            <person name="Spatafora J.W."/>
            <person name="Visel A."/>
            <person name="Grigoriev I.V."/>
        </authorList>
    </citation>
    <scope>NUCLEOTIDE SEQUENCE [LARGE SCALE GENOMIC DNA]</scope>
    <source>
        <strain evidence="14 15">NRRL 2496</strain>
    </source>
</reference>
<organism evidence="14 15">
    <name type="scientific">Syncephalastrum racemosum</name>
    <name type="common">Filamentous fungus</name>
    <dbReference type="NCBI Taxonomy" id="13706"/>
    <lineage>
        <taxon>Eukaryota</taxon>
        <taxon>Fungi</taxon>
        <taxon>Fungi incertae sedis</taxon>
        <taxon>Mucoromycota</taxon>
        <taxon>Mucoromycotina</taxon>
        <taxon>Mucoromycetes</taxon>
        <taxon>Mucorales</taxon>
        <taxon>Syncephalastraceae</taxon>
        <taxon>Syncephalastrum</taxon>
    </lineage>
</organism>
<dbReference type="SMART" id="SM00477">
    <property type="entry name" value="NUC"/>
    <property type="match status" value="1"/>
</dbReference>
<dbReference type="SUPFAM" id="SSF54060">
    <property type="entry name" value="His-Me finger endonucleases"/>
    <property type="match status" value="1"/>
</dbReference>
<comment type="cofactor">
    <cofactor evidence="1 10">
        <name>Mg(2+)</name>
        <dbReference type="ChEBI" id="CHEBI:18420"/>
    </cofactor>
</comment>
<dbReference type="GO" id="GO:0046872">
    <property type="term" value="F:metal ion binding"/>
    <property type="evidence" value="ECO:0007669"/>
    <property type="project" value="UniProtKB-KW"/>
</dbReference>
<gene>
    <name evidence="14" type="ORF">BCR43DRAFT_471516</name>
</gene>
<evidence type="ECO:0000256" key="7">
    <source>
        <dbReference type="ARBA" id="ARBA00022842"/>
    </source>
</evidence>
<dbReference type="PANTHER" id="PTHR13966">
    <property type="entry name" value="ENDONUCLEASE RELATED"/>
    <property type="match status" value="1"/>
</dbReference>
<dbReference type="InterPro" id="IPR001604">
    <property type="entry name" value="Endo_G_ENPP1-like_dom"/>
</dbReference>
<dbReference type="Pfam" id="PF01223">
    <property type="entry name" value="Endonuclease_NS"/>
    <property type="match status" value="1"/>
</dbReference>
<comment type="caution">
    <text evidence="14">The sequence shown here is derived from an EMBL/GenBank/DDBJ whole genome shotgun (WGS) entry which is preliminary data.</text>
</comment>
<keyword evidence="4 9" id="KW-0479">Metal-binding</keyword>
<feature type="domain" description="DNA/RNA non-specific endonuclease/pyrophosphatase/phosphodiesterase" evidence="13">
    <location>
        <begin position="83"/>
        <end position="294"/>
    </location>
</feature>
<evidence type="ECO:0000259" key="12">
    <source>
        <dbReference type="SMART" id="SM00477"/>
    </source>
</evidence>
<name>A0A1X2HIR9_SYNRA</name>
<evidence type="ECO:0000313" key="15">
    <source>
        <dbReference type="Proteomes" id="UP000242180"/>
    </source>
</evidence>
<dbReference type="InterPro" id="IPR020821">
    <property type="entry name" value="ENPP1-3/EXOG-like_nuc-like"/>
</dbReference>
<dbReference type="STRING" id="13706.A0A1X2HIR9"/>
<accession>A0A1X2HIR9</accession>
<evidence type="ECO:0000313" key="14">
    <source>
        <dbReference type="EMBL" id="ORY98994.1"/>
    </source>
</evidence>
<dbReference type="EC" id="3.1.30.-" evidence="10"/>
<dbReference type="InterPro" id="IPR044925">
    <property type="entry name" value="His-Me_finger_sf"/>
</dbReference>
<dbReference type="OMA" id="TCKLMGF"/>
<dbReference type="GO" id="GO:0005634">
    <property type="term" value="C:nucleus"/>
    <property type="evidence" value="ECO:0007669"/>
    <property type="project" value="TreeGrafter"/>
</dbReference>
<feature type="active site" description="Proton acceptor" evidence="8">
    <location>
        <position position="149"/>
    </location>
</feature>
<evidence type="ECO:0000256" key="8">
    <source>
        <dbReference type="PIRSR" id="PIRSR640255-1"/>
    </source>
</evidence>
<keyword evidence="7" id="KW-0460">Magnesium</keyword>
<keyword evidence="3 10" id="KW-0540">Nuclease</keyword>
<dbReference type="PROSITE" id="PS01070">
    <property type="entry name" value="NUCLEASE_NON_SPEC"/>
    <property type="match status" value="1"/>
</dbReference>
<evidence type="ECO:0000259" key="13">
    <source>
        <dbReference type="SMART" id="SM00892"/>
    </source>
</evidence>
<dbReference type="FunCoup" id="A0A1X2HIR9">
    <property type="interactions" value="171"/>
</dbReference>
<dbReference type="Gene3D" id="3.40.570.10">
    <property type="entry name" value="Extracellular Endonuclease, subunit A"/>
    <property type="match status" value="1"/>
</dbReference>
<dbReference type="InterPro" id="IPR044929">
    <property type="entry name" value="DNA/RNA_non-sp_Endonuclease_sf"/>
</dbReference>
<dbReference type="InterPro" id="IPR040255">
    <property type="entry name" value="Non-specific_endonuclease"/>
</dbReference>
<dbReference type="CDD" id="cd00091">
    <property type="entry name" value="NUC"/>
    <property type="match status" value="1"/>
</dbReference>
<evidence type="ECO:0000256" key="4">
    <source>
        <dbReference type="ARBA" id="ARBA00022723"/>
    </source>
</evidence>
<evidence type="ECO:0000256" key="1">
    <source>
        <dbReference type="ARBA" id="ARBA00001946"/>
    </source>
</evidence>
<dbReference type="PANTHER" id="PTHR13966:SF5">
    <property type="entry name" value="ENDONUCLEASE G, MITOCHONDRIAL"/>
    <property type="match status" value="1"/>
</dbReference>
<dbReference type="EMBL" id="MCGN01000003">
    <property type="protein sequence ID" value="ORY98994.1"/>
    <property type="molecule type" value="Genomic_DNA"/>
</dbReference>
<dbReference type="OrthoDB" id="5418055at2759"/>
<proteinExistence type="inferred from homology"/>
<evidence type="ECO:0000256" key="3">
    <source>
        <dbReference type="ARBA" id="ARBA00022722"/>
    </source>
</evidence>
<sequence>MSSPVAERVTYLVGGAALGVVSYAAYQKFTQPKPRPTAPILARPTPPPSVPAQAGQQRSPSLIENAKSILPFGFPGPVNDIVYRNAYVVSYNRRDRNPNWVAEHLTPASLQRADGVERGKSTFSEDETIPMQFRARLTDYFKSGFDRGHMVPAADVKFSQEAMDETFKLTNISPQVGEGFNRDYWAHVENFCRTLTKTYPDVYVFTGPLYLPHQEADGKYYVKYQVIGNPPNVAVPTHFYKVILAQKNGYYHVGAFVLPNQVISDDVPLTNFQVPLDAVERGAGLTFFDGMGPNKGSLGDLCKDTKCQIVLNRFAEAKKKQLAAA</sequence>
<evidence type="ECO:0000256" key="9">
    <source>
        <dbReference type="PIRSR" id="PIRSR640255-2"/>
    </source>
</evidence>
<protein>
    <recommendedName>
        <fullName evidence="10">Endonuclease</fullName>
        <ecNumber evidence="10">3.1.30.-</ecNumber>
    </recommendedName>
</protein>
<dbReference type="GO" id="GO:0006309">
    <property type="term" value="P:apoptotic DNA fragmentation"/>
    <property type="evidence" value="ECO:0007669"/>
    <property type="project" value="TreeGrafter"/>
</dbReference>
<dbReference type="GO" id="GO:0005743">
    <property type="term" value="C:mitochondrial inner membrane"/>
    <property type="evidence" value="ECO:0007669"/>
    <property type="project" value="TreeGrafter"/>
</dbReference>
<keyword evidence="15" id="KW-1185">Reference proteome</keyword>
<keyword evidence="5 10" id="KW-0255">Endonuclease</keyword>
<dbReference type="AlphaFoldDB" id="A0A1X2HIR9"/>
<dbReference type="SMART" id="SM00892">
    <property type="entry name" value="Endonuclease_NS"/>
    <property type="match status" value="1"/>
</dbReference>
<dbReference type="GO" id="GO:0000014">
    <property type="term" value="F:single-stranded DNA endodeoxyribonuclease activity"/>
    <property type="evidence" value="ECO:0007669"/>
    <property type="project" value="TreeGrafter"/>
</dbReference>
<feature type="region of interest" description="Disordered" evidence="11">
    <location>
        <begin position="34"/>
        <end position="59"/>
    </location>
</feature>
<dbReference type="GO" id="GO:0003676">
    <property type="term" value="F:nucleic acid binding"/>
    <property type="evidence" value="ECO:0007669"/>
    <property type="project" value="InterPro"/>
</dbReference>
<evidence type="ECO:0000256" key="5">
    <source>
        <dbReference type="ARBA" id="ARBA00022759"/>
    </source>
</evidence>
<feature type="domain" description="ENPP1-3/EXOG-like endonuclease/phosphodiesterase" evidence="12">
    <location>
        <begin position="84"/>
        <end position="294"/>
    </location>
</feature>
<dbReference type="Proteomes" id="UP000242180">
    <property type="component" value="Unassembled WGS sequence"/>
</dbReference>
<dbReference type="InParanoid" id="A0A1X2HIR9"/>
<comment type="similarity">
    <text evidence="2 10">Belongs to the DNA/RNA non-specific endonuclease family.</text>
</comment>
<evidence type="ECO:0000256" key="10">
    <source>
        <dbReference type="RuleBase" id="RU366055"/>
    </source>
</evidence>